<keyword evidence="2" id="KW-1185">Reference proteome</keyword>
<sequence length="549" mass="60488">MPTQSGFSPFALEAPAFGIAAVSHGPTMACGSSKLTTSRTLGRDRSYFYSLARVMVGVPGRSQSCITCLSRRKGCDRQKPACTQCLKAGLTCGGYARARTFVNRTPAEGFASASYRTSTSPATSSATPPQDVTLALSLAQTAYSSKYIDLFWSAYLPGGKAFTADASRFCNGAWVTVAVDLYPTDRSLQLAMQCVTLRGLGAHNGDQSLIEQGLEAYTKCLQEFNSALRDPKRLRQDSLLCTARLLAMFEMHYGSDDRNRQGQYNNWAAHAKGQLAILVARQPKDFRSGQAHQLFVDYRYILVIAALGQRRRFALSNKGWKTIPWKTHRKTPHDKLIDVLGDLAGVFEHIDNLRSIEEGQKAAARESIARSCWGLDKQLQNWVNEVGPLKDFRQTGEDGPKDPEDFALSNLTILYWATCILVYTHLLAFTHPGTDIPPRVNISPYALNLASALPFFFKPSAGIMGPKLAAFPLGSVLQVLSGTEYRLSNHRKLLGEFFKAQDESRGVAKFLMSLQRGSGRNGMAEQDGCNGVESRAKTWVNLGEARYFR</sequence>
<evidence type="ECO:0000313" key="1">
    <source>
        <dbReference type="EMBL" id="KAJ3548093.1"/>
    </source>
</evidence>
<reference evidence="1" key="1">
    <citation type="submission" date="2022-08" db="EMBL/GenBank/DDBJ databases">
        <title>Genome Sequence of Fusarium decemcellulare.</title>
        <authorList>
            <person name="Buettner E."/>
        </authorList>
    </citation>
    <scope>NUCLEOTIDE SEQUENCE</scope>
    <source>
        <strain evidence="1">Babe19</strain>
    </source>
</reference>
<dbReference type="EMBL" id="JANRMS010000058">
    <property type="protein sequence ID" value="KAJ3548093.1"/>
    <property type="molecule type" value="Genomic_DNA"/>
</dbReference>
<protein>
    <submittedName>
        <fullName evidence="1">Uncharacterized protein</fullName>
    </submittedName>
</protein>
<proteinExistence type="predicted"/>
<name>A0ACC1SX24_9HYPO</name>
<accession>A0ACC1SX24</accession>
<gene>
    <name evidence="1" type="ORF">NM208_g1172</name>
</gene>
<comment type="caution">
    <text evidence="1">The sequence shown here is derived from an EMBL/GenBank/DDBJ whole genome shotgun (WGS) entry which is preliminary data.</text>
</comment>
<evidence type="ECO:0000313" key="2">
    <source>
        <dbReference type="Proteomes" id="UP001148629"/>
    </source>
</evidence>
<dbReference type="Proteomes" id="UP001148629">
    <property type="component" value="Unassembled WGS sequence"/>
</dbReference>
<organism evidence="1 2">
    <name type="scientific">Fusarium decemcellulare</name>
    <dbReference type="NCBI Taxonomy" id="57161"/>
    <lineage>
        <taxon>Eukaryota</taxon>
        <taxon>Fungi</taxon>
        <taxon>Dikarya</taxon>
        <taxon>Ascomycota</taxon>
        <taxon>Pezizomycotina</taxon>
        <taxon>Sordariomycetes</taxon>
        <taxon>Hypocreomycetidae</taxon>
        <taxon>Hypocreales</taxon>
        <taxon>Nectriaceae</taxon>
        <taxon>Fusarium</taxon>
        <taxon>Fusarium decemcellulare species complex</taxon>
    </lineage>
</organism>